<name>A0A6A7WDR9_9BACT</name>
<sequence length="87" mass="10280">WHALKRQKYQSKSNQDYNNDFNLYCWHALKRQKYQSKSNQDYNNDFNLYCWHALKGQKLLAQGIALGIMAISKAPCKGKSFINCLEF</sequence>
<feature type="non-terminal residue" evidence="1">
    <location>
        <position position="1"/>
    </location>
</feature>
<reference evidence="1 2" key="1">
    <citation type="submission" date="2019-09" db="EMBL/GenBank/DDBJ databases">
        <title>Distinct polysaccharide growth profiles of human intestinal Prevotella copri isolates.</title>
        <authorList>
            <person name="Fehlner-Peach H."/>
            <person name="Magnabosco C."/>
            <person name="Raghavan V."/>
            <person name="Scher J.U."/>
            <person name="Tett A."/>
            <person name="Cox L.M."/>
            <person name="Gottsegen C."/>
            <person name="Watters A."/>
            <person name="Wiltshire- Gordon J.D."/>
            <person name="Segata N."/>
            <person name="Bonneau R."/>
            <person name="Littman D.R."/>
        </authorList>
    </citation>
    <scope>NUCLEOTIDE SEQUENCE [LARGE SCALE GENOMIC DNA]</scope>
    <source>
        <strain evidence="2">iAQ1173</strain>
    </source>
</reference>
<gene>
    <name evidence="1" type="ORF">F7D20_11505</name>
</gene>
<keyword evidence="2" id="KW-1185">Reference proteome</keyword>
<proteinExistence type="predicted"/>
<comment type="caution">
    <text evidence="1">The sequence shown here is derived from an EMBL/GenBank/DDBJ whole genome shotgun (WGS) entry which is preliminary data.</text>
</comment>
<protein>
    <submittedName>
        <fullName evidence="1">Uncharacterized protein</fullName>
    </submittedName>
</protein>
<dbReference type="Proteomes" id="UP000384372">
    <property type="component" value="Unassembled WGS sequence"/>
</dbReference>
<evidence type="ECO:0000313" key="2">
    <source>
        <dbReference type="Proteomes" id="UP000384372"/>
    </source>
</evidence>
<dbReference type="AlphaFoldDB" id="A0A6A7WDR9"/>
<organism evidence="1 2">
    <name type="scientific">Segatella copri</name>
    <dbReference type="NCBI Taxonomy" id="165179"/>
    <lineage>
        <taxon>Bacteria</taxon>
        <taxon>Pseudomonadati</taxon>
        <taxon>Bacteroidota</taxon>
        <taxon>Bacteroidia</taxon>
        <taxon>Bacteroidales</taxon>
        <taxon>Prevotellaceae</taxon>
        <taxon>Segatella</taxon>
    </lineage>
</organism>
<accession>A0A6A7WDR9</accession>
<evidence type="ECO:0000313" key="1">
    <source>
        <dbReference type="EMBL" id="MQP12565.1"/>
    </source>
</evidence>
<dbReference type="EMBL" id="VZAD01000088">
    <property type="protein sequence ID" value="MQP12565.1"/>
    <property type="molecule type" value="Genomic_DNA"/>
</dbReference>